<keyword evidence="3" id="KW-1185">Reference proteome</keyword>
<feature type="region of interest" description="Disordered" evidence="1">
    <location>
        <begin position="40"/>
        <end position="103"/>
    </location>
</feature>
<dbReference type="Proteomes" id="UP001286313">
    <property type="component" value="Unassembled WGS sequence"/>
</dbReference>
<evidence type="ECO:0000313" key="3">
    <source>
        <dbReference type="Proteomes" id="UP001286313"/>
    </source>
</evidence>
<protein>
    <submittedName>
        <fullName evidence="2">Uncharacterized protein</fullName>
    </submittedName>
</protein>
<organism evidence="2 3">
    <name type="scientific">Petrolisthes cinctipes</name>
    <name type="common">Flat porcelain crab</name>
    <dbReference type="NCBI Taxonomy" id="88211"/>
    <lineage>
        <taxon>Eukaryota</taxon>
        <taxon>Metazoa</taxon>
        <taxon>Ecdysozoa</taxon>
        <taxon>Arthropoda</taxon>
        <taxon>Crustacea</taxon>
        <taxon>Multicrustacea</taxon>
        <taxon>Malacostraca</taxon>
        <taxon>Eumalacostraca</taxon>
        <taxon>Eucarida</taxon>
        <taxon>Decapoda</taxon>
        <taxon>Pleocyemata</taxon>
        <taxon>Anomura</taxon>
        <taxon>Galatheoidea</taxon>
        <taxon>Porcellanidae</taxon>
        <taxon>Petrolisthes</taxon>
    </lineage>
</organism>
<sequence>MSFEVGEPREGSVAEGALVGRRLRYPYCGRCLHVRLRRRGGCGRGGRRQGTPPVRPNVPRGPAHAHLSWPSSGTRRSVETGGTDNKVTSHKGQYGASCGEGWL</sequence>
<evidence type="ECO:0000313" key="2">
    <source>
        <dbReference type="EMBL" id="KAK3870105.1"/>
    </source>
</evidence>
<proteinExistence type="predicted"/>
<reference evidence="2" key="1">
    <citation type="submission" date="2023-10" db="EMBL/GenBank/DDBJ databases">
        <title>Genome assemblies of two species of porcelain crab, Petrolisthes cinctipes and Petrolisthes manimaculis (Anomura: Porcellanidae).</title>
        <authorList>
            <person name="Angst P."/>
        </authorList>
    </citation>
    <scope>NUCLEOTIDE SEQUENCE</scope>
    <source>
        <strain evidence="2">PB745_01</strain>
        <tissue evidence="2">Gill</tissue>
    </source>
</reference>
<gene>
    <name evidence="2" type="ORF">Pcinc_024636</name>
</gene>
<feature type="compositionally biased region" description="Polar residues" evidence="1">
    <location>
        <begin position="69"/>
        <end position="86"/>
    </location>
</feature>
<comment type="caution">
    <text evidence="2">The sequence shown here is derived from an EMBL/GenBank/DDBJ whole genome shotgun (WGS) entry which is preliminary data.</text>
</comment>
<dbReference type="EMBL" id="JAWQEG010002716">
    <property type="protein sequence ID" value="KAK3870105.1"/>
    <property type="molecule type" value="Genomic_DNA"/>
</dbReference>
<name>A0AAE1F9I4_PETCI</name>
<evidence type="ECO:0000256" key="1">
    <source>
        <dbReference type="SAM" id="MobiDB-lite"/>
    </source>
</evidence>
<dbReference type="AlphaFoldDB" id="A0AAE1F9I4"/>
<accession>A0AAE1F9I4</accession>